<dbReference type="RefSeq" id="WP_136421367.1">
    <property type="nucleotide sequence ID" value="NZ_SSSN01000002.1"/>
</dbReference>
<dbReference type="Pfam" id="PF12900">
    <property type="entry name" value="Pyridox_ox_2"/>
    <property type="match status" value="1"/>
</dbReference>
<keyword evidence="2" id="KW-1185">Reference proteome</keyword>
<evidence type="ECO:0000313" key="2">
    <source>
        <dbReference type="Proteomes" id="UP000307380"/>
    </source>
</evidence>
<dbReference type="Proteomes" id="UP000307380">
    <property type="component" value="Unassembled WGS sequence"/>
</dbReference>
<dbReference type="AlphaFoldDB" id="A0A4S4G088"/>
<comment type="caution">
    <text evidence="1">The sequence shown here is derived from an EMBL/GenBank/DDBJ whole genome shotgun (WGS) entry which is preliminary data.</text>
</comment>
<dbReference type="EMBL" id="SSSN01000002">
    <property type="protein sequence ID" value="THG36138.1"/>
    <property type="molecule type" value="Genomic_DNA"/>
</dbReference>
<sequence length="216" mass="22316">MDSLPTSVDTTLNRMPDRQVLDRAALHALLDEELIAHVSAVVRGQALTIPMAFARDGDGILLHLSTGAGTALRAGGDATPLTVSVCAVDALVYATTLYDSSMNYRSAVIHGVPEALHGSAKEAALAVIADKLMPGRAAEVPENSRRELAGTLVLRVPITTVSMKARAGDPSESDRLDDGAWAGLLPAVRTWGAPVTASFTPAGIASPPSVTGRSSG</sequence>
<dbReference type="PANTHER" id="PTHR34071:SF2">
    <property type="entry name" value="FLAVIN-NUCLEOTIDE-BINDING PROTEIN"/>
    <property type="match status" value="1"/>
</dbReference>
<name>A0A4S4G088_9MICO</name>
<gene>
    <name evidence="1" type="ORF">E6C70_00920</name>
</gene>
<protein>
    <submittedName>
        <fullName evidence="1">Pyridoxamine 5'-phosphate oxidase family protein</fullName>
    </submittedName>
</protein>
<dbReference type="Gene3D" id="2.30.110.10">
    <property type="entry name" value="Electron Transport, Fmn-binding Protein, Chain A"/>
    <property type="match status" value="1"/>
</dbReference>
<reference evidence="1 2" key="1">
    <citation type="submission" date="2019-04" db="EMBL/GenBank/DDBJ databases">
        <authorList>
            <person name="Jiang L."/>
        </authorList>
    </citation>
    <scope>NUCLEOTIDE SEQUENCE [LARGE SCALE GENOMIC DNA]</scope>
    <source>
        <strain evidence="1 2">YIM 131861</strain>
    </source>
</reference>
<dbReference type="PANTHER" id="PTHR34071">
    <property type="entry name" value="5-NITROIMIDAZOLE ANTIBIOTICS RESISTANCE PROTEIN, NIMA-FAMILY-RELATED PROTEIN-RELATED"/>
    <property type="match status" value="1"/>
</dbReference>
<accession>A0A4S4G088</accession>
<organism evidence="1 2">
    <name type="scientific">Orlajensenia flava</name>
    <dbReference type="NCBI Taxonomy" id="2565934"/>
    <lineage>
        <taxon>Bacteria</taxon>
        <taxon>Bacillati</taxon>
        <taxon>Actinomycetota</taxon>
        <taxon>Actinomycetes</taxon>
        <taxon>Micrococcales</taxon>
        <taxon>Microbacteriaceae</taxon>
        <taxon>Orlajensenia</taxon>
    </lineage>
</organism>
<dbReference type="InterPro" id="IPR024747">
    <property type="entry name" value="Pyridox_Oxase-rel"/>
</dbReference>
<proteinExistence type="predicted"/>
<dbReference type="OrthoDB" id="116031at2"/>
<dbReference type="SUPFAM" id="SSF50475">
    <property type="entry name" value="FMN-binding split barrel"/>
    <property type="match status" value="1"/>
</dbReference>
<dbReference type="InterPro" id="IPR012349">
    <property type="entry name" value="Split_barrel_FMN-bd"/>
</dbReference>
<evidence type="ECO:0000313" key="1">
    <source>
        <dbReference type="EMBL" id="THG36138.1"/>
    </source>
</evidence>